<comment type="function">
    <text evidence="1">Displays glyoxalase activity, catalyzing the conversion of glyoxal to glycolate.</text>
</comment>
<dbReference type="GO" id="GO:0016829">
    <property type="term" value="F:lyase activity"/>
    <property type="evidence" value="ECO:0007669"/>
    <property type="project" value="UniProtKB-UniRule"/>
</dbReference>
<dbReference type="Proteomes" id="UP000273143">
    <property type="component" value="Chromosome"/>
</dbReference>
<sequence>MPTKKIAVILAGSGVYDGSEIHEATLALLYLSEQGVKIQCFAPNIEQTHVINHLTQKESPETRNVLVESARIARGNVKDVKELTADDFDGLIIPGGFGAAKNLSNFAFKGSDCTVNDDVLTAAKSFAKAEKPIGLICIAPHLAPKIYGRGVICTIGNDENTAAELEKMGAVHQSCDVSNIVEDKANKLISTPAYMLGKNISEVAVGIKKLVTRLIQLTNT</sequence>
<dbReference type="InterPro" id="IPR026041">
    <property type="entry name" value="ElbB"/>
</dbReference>
<dbReference type="InterPro" id="IPR002818">
    <property type="entry name" value="DJ-1/PfpI"/>
</dbReference>
<evidence type="ECO:0000259" key="2">
    <source>
        <dbReference type="Pfam" id="PF01965"/>
    </source>
</evidence>
<evidence type="ECO:0000256" key="1">
    <source>
        <dbReference type="PIRNR" id="PIRNR006320"/>
    </source>
</evidence>
<keyword evidence="4" id="KW-1185">Reference proteome</keyword>
<dbReference type="CDD" id="cd03133">
    <property type="entry name" value="GATase1_ES1"/>
    <property type="match status" value="1"/>
</dbReference>
<feature type="domain" description="DJ-1/PfpI" evidence="2">
    <location>
        <begin position="17"/>
        <end position="142"/>
    </location>
</feature>
<dbReference type="PANTHER" id="PTHR10224:SF12">
    <property type="entry name" value="GLYOXALASE ELBB"/>
    <property type="match status" value="1"/>
</dbReference>
<name>A0A3Q9JNK9_9GAMM</name>
<dbReference type="AlphaFoldDB" id="A0A3Q9JNK9"/>
<dbReference type="PANTHER" id="PTHR10224">
    <property type="entry name" value="ES1 PROTEIN HOMOLOG, MITOCHONDRIAL"/>
    <property type="match status" value="1"/>
</dbReference>
<organism evidence="3 4">
    <name type="scientific">Entomomonas moraniae</name>
    <dbReference type="NCBI Taxonomy" id="2213226"/>
    <lineage>
        <taxon>Bacteria</taxon>
        <taxon>Pseudomonadati</taxon>
        <taxon>Pseudomonadota</taxon>
        <taxon>Gammaproteobacteria</taxon>
        <taxon>Pseudomonadales</taxon>
        <taxon>Pseudomonadaceae</taxon>
        <taxon>Entomomonas</taxon>
    </lineage>
</organism>
<dbReference type="Pfam" id="PF01965">
    <property type="entry name" value="DJ-1_PfpI"/>
    <property type="match status" value="1"/>
</dbReference>
<evidence type="ECO:0000313" key="4">
    <source>
        <dbReference type="Proteomes" id="UP000273143"/>
    </source>
</evidence>
<dbReference type="SUPFAM" id="SSF52317">
    <property type="entry name" value="Class I glutamine amidotransferase-like"/>
    <property type="match status" value="1"/>
</dbReference>
<dbReference type="PIRSF" id="PIRSF006320">
    <property type="entry name" value="Elb2"/>
    <property type="match status" value="1"/>
</dbReference>
<dbReference type="KEGG" id="emo:DM558_00080"/>
<comment type="catalytic activity">
    <reaction evidence="1">
        <text>glyoxal + H2O = glycolate + H(+)</text>
        <dbReference type="Rhea" id="RHEA:51672"/>
        <dbReference type="ChEBI" id="CHEBI:15377"/>
        <dbReference type="ChEBI" id="CHEBI:15378"/>
        <dbReference type="ChEBI" id="CHEBI:29805"/>
        <dbReference type="ChEBI" id="CHEBI:34779"/>
    </reaction>
</comment>
<keyword evidence="1" id="KW-0456">Lyase</keyword>
<gene>
    <name evidence="3" type="primary">elbB</name>
    <name evidence="3" type="ORF">DM558_00080</name>
</gene>
<protein>
    <recommendedName>
        <fullName evidence="1">Glyoxalase</fullName>
    </recommendedName>
</protein>
<dbReference type="EMBL" id="CP029822">
    <property type="protein sequence ID" value="AZS52122.1"/>
    <property type="molecule type" value="Genomic_DNA"/>
</dbReference>
<accession>A0A3Q9JNK9</accession>
<reference evidence="4" key="1">
    <citation type="submission" date="2018-06" db="EMBL/GenBank/DDBJ databases">
        <title>Complete genome of Pseudomonas insecticola strain QZS01.</title>
        <authorList>
            <person name="Wang J."/>
            <person name="Su Q."/>
        </authorList>
    </citation>
    <scope>NUCLEOTIDE SEQUENCE [LARGE SCALE GENOMIC DNA]</scope>
    <source>
        <strain evidence="4">QZS01</strain>
    </source>
</reference>
<dbReference type="InterPro" id="IPR029062">
    <property type="entry name" value="Class_I_gatase-like"/>
</dbReference>
<comment type="similarity">
    <text evidence="1">Belongs to the peptidase C56 family.</text>
</comment>
<dbReference type="RefSeq" id="WP_127161491.1">
    <property type="nucleotide sequence ID" value="NZ_CP029822.1"/>
</dbReference>
<proteinExistence type="inferred from homology"/>
<evidence type="ECO:0000313" key="3">
    <source>
        <dbReference type="EMBL" id="AZS52122.1"/>
    </source>
</evidence>
<dbReference type="NCBIfam" id="NF008747">
    <property type="entry name" value="PRK11780.1"/>
    <property type="match status" value="1"/>
</dbReference>
<dbReference type="Gene3D" id="3.40.50.880">
    <property type="match status" value="1"/>
</dbReference>